<organism evidence="1 2">
    <name type="scientific">Dioscorea alata</name>
    <name type="common">Purple yam</name>
    <dbReference type="NCBI Taxonomy" id="55571"/>
    <lineage>
        <taxon>Eukaryota</taxon>
        <taxon>Viridiplantae</taxon>
        <taxon>Streptophyta</taxon>
        <taxon>Embryophyta</taxon>
        <taxon>Tracheophyta</taxon>
        <taxon>Spermatophyta</taxon>
        <taxon>Magnoliopsida</taxon>
        <taxon>Liliopsida</taxon>
        <taxon>Dioscoreales</taxon>
        <taxon>Dioscoreaceae</taxon>
        <taxon>Dioscorea</taxon>
    </lineage>
</organism>
<dbReference type="Proteomes" id="UP000827976">
    <property type="component" value="Chromosome 17"/>
</dbReference>
<dbReference type="EMBL" id="CM037027">
    <property type="protein sequence ID" value="KAH7657479.1"/>
    <property type="molecule type" value="Genomic_DNA"/>
</dbReference>
<name>A0ACB7UAW8_DIOAL</name>
<accession>A0ACB7UAW8</accession>
<evidence type="ECO:0000313" key="1">
    <source>
        <dbReference type="EMBL" id="KAH7657479.1"/>
    </source>
</evidence>
<reference evidence="2" key="1">
    <citation type="journal article" date="2022" name="Nat. Commun.">
        <title>Chromosome evolution and the genetic basis of agronomically important traits in greater yam.</title>
        <authorList>
            <person name="Bredeson J.V."/>
            <person name="Lyons J.B."/>
            <person name="Oniyinde I.O."/>
            <person name="Okereke N.R."/>
            <person name="Kolade O."/>
            <person name="Nnabue I."/>
            <person name="Nwadili C.O."/>
            <person name="Hribova E."/>
            <person name="Parker M."/>
            <person name="Nwogha J."/>
            <person name="Shu S."/>
            <person name="Carlson J."/>
            <person name="Kariba R."/>
            <person name="Muthemba S."/>
            <person name="Knop K."/>
            <person name="Barton G.J."/>
            <person name="Sherwood A.V."/>
            <person name="Lopez-Montes A."/>
            <person name="Asiedu R."/>
            <person name="Jamnadass R."/>
            <person name="Muchugi A."/>
            <person name="Goodstein D."/>
            <person name="Egesi C.N."/>
            <person name="Featherston J."/>
            <person name="Asfaw A."/>
            <person name="Simpson G.G."/>
            <person name="Dolezel J."/>
            <person name="Hendre P.S."/>
            <person name="Van Deynze A."/>
            <person name="Kumar P.L."/>
            <person name="Obidiegwu J.E."/>
            <person name="Bhattacharjee R."/>
            <person name="Rokhsar D.S."/>
        </authorList>
    </citation>
    <scope>NUCLEOTIDE SEQUENCE [LARGE SCALE GENOMIC DNA]</scope>
    <source>
        <strain evidence="2">cv. TDa95/00328</strain>
    </source>
</reference>
<evidence type="ECO:0000313" key="2">
    <source>
        <dbReference type="Proteomes" id="UP000827976"/>
    </source>
</evidence>
<sequence length="282" mass="31888">MEASQILTLALVLVVALLSLLFLFTSSRHRRRHRFAEEGIPTKEAPIALPQNPATPPAGLAEEKLALEDGEQRGRKRRGRKKRQEAVGGGSDAGKGVACDVVGKDEKAEKRKDVLDDCMYPFSSFASATQRKIKLQYDQLVKSNQDKSLTMAQVGEFVNCLVEARNELQHKSDIIQRSFKIKKALVCKADRSSFDRLCQQLYKLEAEHRRLEEDAAVYNLLQEQLKLSPAYKTMLEIGTNMELKDKLDQPTEFADISFEELLAQEKKDSFWLKNGKLRTSTS</sequence>
<comment type="caution">
    <text evidence="1">The sequence shown here is derived from an EMBL/GenBank/DDBJ whole genome shotgun (WGS) entry which is preliminary data.</text>
</comment>
<protein>
    <submittedName>
        <fullName evidence="1">Uncharacterized protein</fullName>
    </submittedName>
</protein>
<keyword evidence="2" id="KW-1185">Reference proteome</keyword>
<proteinExistence type="predicted"/>
<gene>
    <name evidence="1" type="ORF">IHE45_17G025000</name>
</gene>